<sequence length="527" mass="58154">MNHSCCPCLQSVPEVQLKISMVVPRIEKLSRCVCASLAAGTLILGLAAIAATIAVSFYHRVFYSMSPDLCPRNVAQFDEYLCAGEDFRTNPTPTRPFSVIFGSFSPLSRNIDFRIKLNLTSPVDLTMVYSIYKINTLEAVSSGTADDELGPPPPPPHEHEWVGWSYAQNSPGSWKLLEKQSFSAKGLKNHGPKSKPPSITFYKKDGIDENYYKLEVSTLSFSNSSAVASIFFEAAPGPKEDGVLSVVLICVGIAVGAAVFIHISWRLHLSWAGKFLELPVFPKLSILMSLCALLSFTPLSLVQYFDDTFEYIIANSALEQLSVIGSLILLLVTCRRLLISIPDEFVQLVKLLPFTRGKAPVIIASAFAAIGSASIALCHIDPALGKSYTITAYIFATLALVAYAISLILMFIMVDCMRRARAYIEAKRIYYLTFSCVVWEALILLATIAYVIWHPGALQAYDVLHFNHLMVCALFAELMCPASESKKLKKKDPEFDSSNEKPFFYDDTMTTSGGYDITNSNDNVNIL</sequence>
<dbReference type="EMBL" id="JXTI01000025">
    <property type="protein sequence ID" value="KWX14688.1"/>
    <property type="molecule type" value="Genomic_DNA"/>
</dbReference>
<accession>A0A132NX94</accession>
<feature type="transmembrane region" description="Helical" evidence="1">
    <location>
        <begin position="429"/>
        <end position="453"/>
    </location>
</feature>
<feature type="transmembrane region" description="Helical" evidence="1">
    <location>
        <begin position="242"/>
        <end position="263"/>
    </location>
</feature>
<name>A0A132NX94_GIAIN</name>
<keyword evidence="1" id="KW-0812">Transmembrane</keyword>
<feature type="transmembrane region" description="Helical" evidence="1">
    <location>
        <begin position="359"/>
        <end position="380"/>
    </location>
</feature>
<evidence type="ECO:0000256" key="1">
    <source>
        <dbReference type="SAM" id="Phobius"/>
    </source>
</evidence>
<reference evidence="2 3" key="1">
    <citation type="journal article" date="2015" name="Mol. Biochem. Parasitol.">
        <title>Identification of polymorphic genes for use in assemblage B genotyping assays through comparative genomics of multiple assemblage B Giardia duodenalis isolates.</title>
        <authorList>
            <person name="Wielinga C."/>
            <person name="Thompson R.C."/>
            <person name="Monis P."/>
            <person name="Ryan U."/>
        </authorList>
    </citation>
    <scope>NUCLEOTIDE SEQUENCE [LARGE SCALE GENOMIC DNA]</scope>
    <source>
        <strain evidence="2 3">BAH15c1</strain>
    </source>
</reference>
<feature type="transmembrane region" description="Helical" evidence="1">
    <location>
        <begin position="392"/>
        <end position="417"/>
    </location>
</feature>
<evidence type="ECO:0000313" key="3">
    <source>
        <dbReference type="Proteomes" id="UP000070089"/>
    </source>
</evidence>
<dbReference type="VEuPathDB" id="GiardiaDB:QR46_1271"/>
<protein>
    <submittedName>
        <fullName evidence="2">Uncharacterized protein</fullName>
    </submittedName>
</protein>
<gene>
    <name evidence="2" type="ORF">QR46_1271</name>
</gene>
<dbReference type="AlphaFoldDB" id="A0A132NX94"/>
<feature type="transmembrane region" description="Helical" evidence="1">
    <location>
        <begin position="317"/>
        <end position="338"/>
    </location>
</feature>
<organism evidence="2 3">
    <name type="scientific">Giardia duodenalis assemblage B</name>
    <dbReference type="NCBI Taxonomy" id="1394984"/>
    <lineage>
        <taxon>Eukaryota</taxon>
        <taxon>Metamonada</taxon>
        <taxon>Diplomonadida</taxon>
        <taxon>Hexamitidae</taxon>
        <taxon>Giardiinae</taxon>
        <taxon>Giardia</taxon>
    </lineage>
</organism>
<feature type="transmembrane region" description="Helical" evidence="1">
    <location>
        <begin position="284"/>
        <end position="305"/>
    </location>
</feature>
<evidence type="ECO:0000313" key="2">
    <source>
        <dbReference type="EMBL" id="KWX14688.1"/>
    </source>
</evidence>
<keyword evidence="1" id="KW-0472">Membrane</keyword>
<dbReference type="Proteomes" id="UP000070089">
    <property type="component" value="Unassembled WGS sequence"/>
</dbReference>
<proteinExistence type="predicted"/>
<feature type="transmembrane region" description="Helical" evidence="1">
    <location>
        <begin position="465"/>
        <end position="482"/>
    </location>
</feature>
<feature type="transmembrane region" description="Helical" evidence="1">
    <location>
        <begin position="33"/>
        <end position="58"/>
    </location>
</feature>
<comment type="caution">
    <text evidence="2">The sequence shown here is derived from an EMBL/GenBank/DDBJ whole genome shotgun (WGS) entry which is preliminary data.</text>
</comment>
<keyword evidence="1" id="KW-1133">Transmembrane helix</keyword>
<dbReference type="OrthoDB" id="10321068at2759"/>